<feature type="compositionally biased region" description="Basic and acidic residues" evidence="1">
    <location>
        <begin position="354"/>
        <end position="374"/>
    </location>
</feature>
<keyword evidence="2" id="KW-0418">Kinase</keyword>
<organism evidence="2">
    <name type="scientific">Anthurium amnicola</name>
    <dbReference type="NCBI Taxonomy" id="1678845"/>
    <lineage>
        <taxon>Eukaryota</taxon>
        <taxon>Viridiplantae</taxon>
        <taxon>Streptophyta</taxon>
        <taxon>Embryophyta</taxon>
        <taxon>Tracheophyta</taxon>
        <taxon>Spermatophyta</taxon>
        <taxon>Magnoliopsida</taxon>
        <taxon>Liliopsida</taxon>
        <taxon>Araceae</taxon>
        <taxon>Pothoideae</taxon>
        <taxon>Potheae</taxon>
        <taxon>Anthurium</taxon>
    </lineage>
</organism>
<gene>
    <name evidence="2" type="primary">KIPK_8</name>
    <name evidence="3" type="synonym">KIPK_1</name>
    <name evidence="2" type="ORF">g.49163</name>
    <name evidence="3" type="ORF">g.49165</name>
</gene>
<dbReference type="GO" id="GO:0016301">
    <property type="term" value="F:kinase activity"/>
    <property type="evidence" value="ECO:0007669"/>
    <property type="project" value="UniProtKB-KW"/>
</dbReference>
<reference evidence="2" key="1">
    <citation type="submission" date="2015-07" db="EMBL/GenBank/DDBJ databases">
        <title>Transcriptome Assembly of Anthurium amnicola.</title>
        <authorList>
            <person name="Suzuki J."/>
        </authorList>
    </citation>
    <scope>NUCLEOTIDE SEQUENCE</scope>
</reference>
<proteinExistence type="predicted"/>
<dbReference type="EMBL" id="GDJX01027653">
    <property type="protein sequence ID" value="JAT40283.1"/>
    <property type="molecule type" value="Transcribed_RNA"/>
</dbReference>
<feature type="compositionally biased region" description="Low complexity" evidence="1">
    <location>
        <begin position="376"/>
        <end position="389"/>
    </location>
</feature>
<dbReference type="EMBL" id="GDJX01010119">
    <property type="protein sequence ID" value="JAT57817.1"/>
    <property type="molecule type" value="Transcribed_RNA"/>
</dbReference>
<evidence type="ECO:0000313" key="2">
    <source>
        <dbReference type="EMBL" id="JAT40283.1"/>
    </source>
</evidence>
<evidence type="ECO:0000313" key="3">
    <source>
        <dbReference type="EMBL" id="JAT57817.1"/>
    </source>
</evidence>
<dbReference type="AlphaFoldDB" id="A0A1D1XCY7"/>
<feature type="region of interest" description="Disordered" evidence="1">
    <location>
        <begin position="341"/>
        <end position="389"/>
    </location>
</feature>
<name>A0A1D1XCY7_9ARAE</name>
<protein>
    <submittedName>
        <fullName evidence="2">Serine/threonine-protein kinase KIPK</fullName>
    </submittedName>
</protein>
<feature type="non-terminal residue" evidence="2">
    <location>
        <position position="389"/>
    </location>
</feature>
<accession>A0A1D1XCY7</accession>
<feature type="region of interest" description="Disordered" evidence="1">
    <location>
        <begin position="219"/>
        <end position="241"/>
    </location>
</feature>
<sequence>MEQPKEMALSFGICEITESKDELDLTYNSKGLSHIKCKPKIDDRGRRHNFHDEGELSRLFEAVDRRISSRVRVAQQNGMDMLHKNVLKKPVRVGISQASGIGISESVTLKQALRKLCISQASETAAMKRLSKPIGLSGVSEAGTIKRLYAAVVVQTSEPLGEDKGKLLEISVVPETAAPKMPEQNGSSEVLNVEISSKSVISSPHIAAGITRKLMKPKVRDVNSPASTDVGNKPSAGVGQRIKGKSNSYSFISSHKPGGELSKPHVGPRLIKPIFANKNILKKKLRNALAPRSECSAMCKEVDKVGVAADQSKMGCQKECTFEASNNVNHSNLVTTRKKDCNAVKPDSTPNSLNDDRRLGRKMSECLKSREKGECSQSSKSSMGDYSSS</sequence>
<evidence type="ECO:0000256" key="1">
    <source>
        <dbReference type="SAM" id="MobiDB-lite"/>
    </source>
</evidence>
<keyword evidence="2" id="KW-0808">Transferase</keyword>